<organism evidence="8 9">
    <name type="scientific">Staurois parvus</name>
    <dbReference type="NCBI Taxonomy" id="386267"/>
    <lineage>
        <taxon>Eukaryota</taxon>
        <taxon>Metazoa</taxon>
        <taxon>Chordata</taxon>
        <taxon>Craniata</taxon>
        <taxon>Vertebrata</taxon>
        <taxon>Euteleostomi</taxon>
        <taxon>Amphibia</taxon>
        <taxon>Batrachia</taxon>
        <taxon>Anura</taxon>
        <taxon>Neobatrachia</taxon>
        <taxon>Ranoidea</taxon>
        <taxon>Ranidae</taxon>
        <taxon>Staurois</taxon>
    </lineage>
</organism>
<feature type="compositionally biased region" description="Basic residues" evidence="6">
    <location>
        <begin position="119"/>
        <end position="133"/>
    </location>
</feature>
<reference evidence="8" key="1">
    <citation type="submission" date="2023-05" db="EMBL/GenBank/DDBJ databases">
        <authorList>
            <person name="Stuckert A."/>
        </authorList>
    </citation>
    <scope>NUCLEOTIDE SEQUENCE</scope>
</reference>
<protein>
    <recommendedName>
        <fullName evidence="7">Selenoprotein P N-terminal domain-containing protein</fullName>
    </recommendedName>
</protein>
<keyword evidence="3" id="KW-0732">Signal</keyword>
<evidence type="ECO:0000256" key="3">
    <source>
        <dbReference type="ARBA" id="ARBA00022729"/>
    </source>
</evidence>
<feature type="compositionally biased region" description="Polar residues" evidence="6">
    <location>
        <begin position="180"/>
        <end position="189"/>
    </location>
</feature>
<evidence type="ECO:0000256" key="2">
    <source>
        <dbReference type="ARBA" id="ARBA00022525"/>
    </source>
</evidence>
<keyword evidence="9" id="KW-1185">Reference proteome</keyword>
<dbReference type="InterPro" id="IPR007671">
    <property type="entry name" value="Selenoprotein-P_N"/>
</dbReference>
<evidence type="ECO:0000256" key="1">
    <source>
        <dbReference type="ARBA" id="ARBA00004613"/>
    </source>
</evidence>
<evidence type="ECO:0000256" key="4">
    <source>
        <dbReference type="ARBA" id="ARBA00022933"/>
    </source>
</evidence>
<sequence length="189" mass="22199">MVINNQEERSRLKYHELKSRVSEHIPVYQQEEEQPDIWKLLKGNKDDFFIYDRCGCLVKHIGLPYAFLQFSYVEDAIKSVYCENTCGDCKHQIPDVCKKEEEVPAQDKVEEEPVEALKHRPHHHRHHHRHGHRQREEDTLAGSGPNTNVHRKHDRQQGEGEGDVEDVRVEHLTENRVAESDTSVIRNKL</sequence>
<feature type="domain" description="Selenoprotein P N-terminal" evidence="7">
    <location>
        <begin position="1"/>
        <end position="153"/>
    </location>
</feature>
<dbReference type="Pfam" id="PF04592">
    <property type="entry name" value="SelP_N"/>
    <property type="match status" value="1"/>
</dbReference>
<feature type="region of interest" description="Disordered" evidence="6">
    <location>
        <begin position="116"/>
        <end position="189"/>
    </location>
</feature>
<dbReference type="EMBL" id="CATNWA010010650">
    <property type="protein sequence ID" value="CAI9560224.1"/>
    <property type="molecule type" value="Genomic_DNA"/>
</dbReference>
<dbReference type="PANTHER" id="PTHR10105:SF3">
    <property type="entry name" value="SELENOPROTEIN P"/>
    <property type="match status" value="1"/>
</dbReference>
<dbReference type="PANTHER" id="PTHR10105">
    <property type="entry name" value="SELENOPROTEIN P"/>
    <property type="match status" value="1"/>
</dbReference>
<evidence type="ECO:0000256" key="6">
    <source>
        <dbReference type="SAM" id="MobiDB-lite"/>
    </source>
</evidence>
<keyword evidence="4" id="KW-0712">Selenocysteine</keyword>
<dbReference type="Proteomes" id="UP001162483">
    <property type="component" value="Unassembled WGS sequence"/>
</dbReference>
<keyword evidence="2" id="KW-0964">Secreted</keyword>
<feature type="compositionally biased region" description="Basic and acidic residues" evidence="6">
    <location>
        <begin position="165"/>
        <end position="179"/>
    </location>
</feature>
<evidence type="ECO:0000313" key="9">
    <source>
        <dbReference type="Proteomes" id="UP001162483"/>
    </source>
</evidence>
<dbReference type="InterPro" id="IPR037941">
    <property type="entry name" value="SeP"/>
</dbReference>
<comment type="caution">
    <text evidence="8">The sequence shown here is derived from an EMBL/GenBank/DDBJ whole genome shotgun (WGS) entry which is preliminary data.</text>
</comment>
<keyword evidence="5" id="KW-0325">Glycoprotein</keyword>
<proteinExistence type="predicted"/>
<accession>A0ABN9CKJ4</accession>
<gene>
    <name evidence="8" type="ORF">SPARVUS_LOCUS5219627</name>
</gene>
<evidence type="ECO:0000259" key="7">
    <source>
        <dbReference type="Pfam" id="PF04592"/>
    </source>
</evidence>
<evidence type="ECO:0000313" key="8">
    <source>
        <dbReference type="EMBL" id="CAI9560224.1"/>
    </source>
</evidence>
<comment type="subcellular location">
    <subcellularLocation>
        <location evidence="1">Secreted</location>
    </subcellularLocation>
</comment>
<name>A0ABN9CKJ4_9NEOB</name>
<evidence type="ECO:0000256" key="5">
    <source>
        <dbReference type="ARBA" id="ARBA00023180"/>
    </source>
</evidence>